<feature type="domain" description="Plasmodium RESA N-terminal" evidence="2">
    <location>
        <begin position="104"/>
        <end position="228"/>
    </location>
</feature>
<name>A0A1D3KY70_PLAOA</name>
<dbReference type="VEuPathDB" id="PlasmoDB:PocGH01_05028300"/>
<keyword evidence="4" id="KW-1185">Reference proteome</keyword>
<evidence type="ECO:0000256" key="1">
    <source>
        <dbReference type="SAM" id="Phobius"/>
    </source>
</evidence>
<dbReference type="Proteomes" id="UP000242942">
    <property type="component" value="Chromosome 5"/>
</dbReference>
<keyword evidence="1" id="KW-0812">Transmembrane</keyword>
<organism evidence="3 4">
    <name type="scientific">Plasmodium ovale</name>
    <name type="common">malaria parasite P. ovale</name>
    <dbReference type="NCBI Taxonomy" id="36330"/>
    <lineage>
        <taxon>Eukaryota</taxon>
        <taxon>Sar</taxon>
        <taxon>Alveolata</taxon>
        <taxon>Apicomplexa</taxon>
        <taxon>Aconoidasida</taxon>
        <taxon>Haemosporida</taxon>
        <taxon>Plasmodiidae</taxon>
        <taxon>Plasmodium</taxon>
        <taxon>Plasmodium (Plasmodium)</taxon>
    </lineage>
</organism>
<dbReference type="OrthoDB" id="10315915at2759"/>
<dbReference type="InterPro" id="IPR044885">
    <property type="entry name" value="PRESA_N_sf"/>
</dbReference>
<dbReference type="VEuPathDB" id="PlasmoDB:POWCR01_000046600"/>
<reference evidence="3 4" key="1">
    <citation type="submission" date="2016-06" db="EMBL/GenBank/DDBJ databases">
        <authorList>
            <consortium name="Pathogen Informatics"/>
        </authorList>
    </citation>
    <scope>NUCLEOTIDE SEQUENCE [LARGE SCALE GENOMIC DNA]</scope>
    <source>
        <strain evidence="3">PocGH01</strain>
    </source>
</reference>
<evidence type="ECO:0000313" key="3">
    <source>
        <dbReference type="EMBL" id="SCA48686.1"/>
    </source>
</evidence>
<dbReference type="InterPro" id="IPR019111">
    <property type="entry name" value="PRESA_N"/>
</dbReference>
<dbReference type="AlphaFoldDB" id="A0A1D3KY70"/>
<dbReference type="EMBL" id="LT594586">
    <property type="protein sequence ID" value="SCA48686.1"/>
    <property type="molecule type" value="Genomic_DNA"/>
</dbReference>
<dbReference type="Pfam" id="PF09687">
    <property type="entry name" value="PRESAN"/>
    <property type="match status" value="1"/>
</dbReference>
<protein>
    <submittedName>
        <fullName evidence="3">RAD protein</fullName>
    </submittedName>
</protein>
<accession>A0A1D3KY70</accession>
<sequence length="252" mass="30103">MYYNKIIKKKMGKKFNLKNISLFSLAMLLFVLISIILIGSALLPNENTLSELHLNKSPRNLSESSSYLNDSITRKTSSKNENINHYNLSNSRLSHNFKRNSKKLDNFDIYEELDKCGRIILNKREAHKVLNNFMKYIKGKYYEMMNRLSYNFQSYASKKGIPKLVQVTYWRECEEVLSENLRILQKEVNDYIFNFMKAKVIFTPNFKVYSKTTQINFIQYIENIEREWTIYLTNKMQNYVYENVIQRSESYI</sequence>
<proteinExistence type="predicted"/>
<keyword evidence="1" id="KW-1133">Transmembrane helix</keyword>
<evidence type="ECO:0000259" key="2">
    <source>
        <dbReference type="Pfam" id="PF09687"/>
    </source>
</evidence>
<feature type="transmembrane region" description="Helical" evidence="1">
    <location>
        <begin position="20"/>
        <end position="43"/>
    </location>
</feature>
<dbReference type="Gene3D" id="6.10.280.180">
    <property type="entry name" value="Plasmodium RESA, N-terminal helical domain"/>
    <property type="match status" value="1"/>
</dbReference>
<keyword evidence="1" id="KW-0472">Membrane</keyword>
<gene>
    <name evidence="3" type="primary">PocGH01_05028300</name>
    <name evidence="3" type="ORF">POCGH01_05028300</name>
</gene>
<evidence type="ECO:0000313" key="4">
    <source>
        <dbReference type="Proteomes" id="UP000242942"/>
    </source>
</evidence>